<sequence>MMNDQELDYNGLPPLGCEASPEPTELEHKIGWLCDCLARVAAGAEQAFNLSEALCSLQTETSRRHARISPTQRDRLLRSLAMAHTSILRLFDASREWPTAAEAVDAVAGLICWWAETDEARDTRHKHLFADFQAYARWLRNTCHNLCLLEDIVRRAGQRRADVIADIIRRTAA</sequence>
<accession>Q8U4X6</accession>
<dbReference type="eggNOG" id="ENOG50310TT">
    <property type="taxonomic scope" value="Bacteria"/>
</dbReference>
<gene>
    <name evidence="1" type="ordered locus">Atu3847</name>
</gene>
<evidence type="ECO:0000313" key="1">
    <source>
        <dbReference type="EMBL" id="AAK89565.2"/>
    </source>
</evidence>
<dbReference type="Proteomes" id="UP000000813">
    <property type="component" value="Chromosome linear"/>
</dbReference>
<dbReference type="RefSeq" id="WP_010973371.1">
    <property type="nucleotide sequence ID" value="NC_003063.2"/>
</dbReference>
<dbReference type="AlphaFoldDB" id="Q8U4X6"/>
<dbReference type="KEGG" id="atu:Atu3847"/>
<organism evidence="1 2">
    <name type="scientific">Agrobacterium fabrum (strain C58 / ATCC 33970)</name>
    <name type="common">Agrobacterium tumefaciens (strain C58)</name>
    <dbReference type="NCBI Taxonomy" id="176299"/>
    <lineage>
        <taxon>Bacteria</taxon>
        <taxon>Pseudomonadati</taxon>
        <taxon>Pseudomonadota</taxon>
        <taxon>Alphaproteobacteria</taxon>
        <taxon>Hyphomicrobiales</taxon>
        <taxon>Rhizobiaceae</taxon>
        <taxon>Rhizobium/Agrobacterium group</taxon>
        <taxon>Agrobacterium</taxon>
        <taxon>Agrobacterium tumefaciens complex</taxon>
    </lineage>
</organism>
<dbReference type="EMBL" id="AE007870">
    <property type="protein sequence ID" value="AAK89565.2"/>
    <property type="molecule type" value="Genomic_DNA"/>
</dbReference>
<dbReference type="HOGENOM" id="CLU_1544395_0_0_5"/>
<evidence type="ECO:0000313" key="2">
    <source>
        <dbReference type="Proteomes" id="UP000000813"/>
    </source>
</evidence>
<dbReference type="STRING" id="176299.Atu3847"/>
<keyword evidence="2" id="KW-1185">Reference proteome</keyword>
<dbReference type="OrthoDB" id="8410544at2"/>
<reference evidence="1 2" key="2">
    <citation type="journal article" date="2001" name="Science">
        <title>Genome sequence of the plant pathogen and biotechnology agent Agrobacterium tumefaciens C58.</title>
        <authorList>
            <person name="Goodner B."/>
            <person name="Hinkle G."/>
            <person name="Gattung S."/>
            <person name="Miller N."/>
            <person name="Blanchard M."/>
            <person name="Qurollo B."/>
            <person name="Goldman B.S."/>
            <person name="Cao Y."/>
            <person name="Askenazi M."/>
            <person name="Halling C."/>
            <person name="Mullin L."/>
            <person name="Houmiel K."/>
            <person name="Gordon J."/>
            <person name="Vaudin M."/>
            <person name="Iartchouk O."/>
            <person name="Epp A."/>
            <person name="Liu F."/>
            <person name="Wollam C."/>
            <person name="Allinger M."/>
            <person name="Doughty D."/>
            <person name="Scott C."/>
            <person name="Lappas C."/>
            <person name="Markelz B."/>
            <person name="Flanagan C."/>
            <person name="Crowell C."/>
            <person name="Gurson J."/>
            <person name="Lomo C."/>
            <person name="Sear C."/>
            <person name="Strub G."/>
            <person name="Cielo C."/>
            <person name="Slater S."/>
        </authorList>
    </citation>
    <scope>NUCLEOTIDE SEQUENCE [LARGE SCALE GENOMIC DNA]</scope>
    <source>
        <strain evidence="2">C58 / ATCC 33970</strain>
    </source>
</reference>
<proteinExistence type="predicted"/>
<dbReference type="EnsemblBacteria" id="AAK89565">
    <property type="protein sequence ID" value="AAK89565"/>
    <property type="gene ID" value="Atu3847"/>
</dbReference>
<name>Q8U4X6_AGRFC</name>
<reference evidence="1 2" key="1">
    <citation type="journal article" date="2001" name="Science">
        <title>The genome of the natural genetic engineer Agrobacterium tumefaciens C58.</title>
        <authorList>
            <person name="Wood D.W."/>
            <person name="Setubal J.C."/>
            <person name="Kaul R."/>
            <person name="Monks D.E."/>
            <person name="Kitajima J.P."/>
            <person name="Okura V.K."/>
            <person name="Zhou Y."/>
            <person name="Chen L."/>
            <person name="Wood G.E."/>
            <person name="Almeida N.F.Jr."/>
            <person name="Woo L."/>
            <person name="Chen Y."/>
            <person name="Paulsen I.T."/>
            <person name="Eisen J.A."/>
            <person name="Karp P.D."/>
            <person name="Bovee D.Sr."/>
            <person name="Chapman P."/>
            <person name="Clendenning J."/>
            <person name="Deatherage G."/>
            <person name="Gillet W."/>
            <person name="Grant C."/>
            <person name="Kutyavin T."/>
            <person name="Levy R."/>
            <person name="Li M.J."/>
            <person name="McClelland E."/>
            <person name="Palmieri A."/>
            <person name="Raymond C."/>
            <person name="Rouse G."/>
            <person name="Saenphimmachak C."/>
            <person name="Wu Z."/>
            <person name="Romero P."/>
            <person name="Gordon D."/>
            <person name="Zhang S."/>
            <person name="Yoo H."/>
            <person name="Tao Y."/>
            <person name="Biddle P."/>
            <person name="Jung M."/>
            <person name="Krespan W."/>
            <person name="Perry M."/>
            <person name="Gordon-Kamm B."/>
            <person name="Liao L."/>
            <person name="Kim S."/>
            <person name="Hendrick C."/>
            <person name="Zhao Z.Y."/>
            <person name="Dolan M."/>
            <person name="Chumley F."/>
            <person name="Tingey S.V."/>
            <person name="Tomb J.F."/>
            <person name="Gordon M.P."/>
            <person name="Olson M.V."/>
            <person name="Nester E.W."/>
        </authorList>
    </citation>
    <scope>NUCLEOTIDE SEQUENCE [LARGE SCALE GENOMIC DNA]</scope>
    <source>
        <strain evidence="2">C58 / ATCC 33970</strain>
    </source>
</reference>
<protein>
    <submittedName>
        <fullName evidence="1">Uncharacterized protein</fullName>
    </submittedName>
</protein>
<dbReference type="GeneID" id="1135721"/>